<organism evidence="1 2">
    <name type="scientific">Agrobacterium rubi TR3 = NBRC 13261</name>
    <dbReference type="NCBI Taxonomy" id="1368415"/>
    <lineage>
        <taxon>Bacteria</taxon>
        <taxon>Pseudomonadati</taxon>
        <taxon>Pseudomonadota</taxon>
        <taxon>Alphaproteobacteria</taxon>
        <taxon>Hyphomicrobiales</taxon>
        <taxon>Rhizobiaceae</taxon>
        <taxon>Rhizobium/Agrobacterium group</taxon>
        <taxon>Agrobacterium</taxon>
    </lineage>
</organism>
<reference evidence="1 2" key="1">
    <citation type="submission" date="2014-08" db="EMBL/GenBank/DDBJ databases">
        <title>Whole genome shotgun sequence of Rhizobium rubi NBRC 13261.</title>
        <authorList>
            <person name="Katano-Makiyama Y."/>
            <person name="Hosoyama A."/>
            <person name="Hashimoto M."/>
            <person name="Hosoyama Y."/>
            <person name="Noguchi M."/>
            <person name="Tsuchikane K."/>
            <person name="Uohara A."/>
            <person name="Ohji S."/>
            <person name="Ichikawa N."/>
            <person name="Kimura A."/>
            <person name="Yamazoe A."/>
            <person name="Fujita N."/>
        </authorList>
    </citation>
    <scope>NUCLEOTIDE SEQUENCE [LARGE SCALE GENOMIC DNA]</scope>
    <source>
        <strain evidence="1 2">NBRC 13261</strain>
    </source>
</reference>
<dbReference type="Proteomes" id="UP000028701">
    <property type="component" value="Unassembled WGS sequence"/>
</dbReference>
<protein>
    <submittedName>
        <fullName evidence="1">Uncharacterized protein</fullName>
    </submittedName>
</protein>
<comment type="caution">
    <text evidence="1">The sequence shown here is derived from an EMBL/GenBank/DDBJ whole genome shotgun (WGS) entry which is preliminary data.</text>
</comment>
<evidence type="ECO:0000313" key="2">
    <source>
        <dbReference type="Proteomes" id="UP000028701"/>
    </source>
</evidence>
<proteinExistence type="predicted"/>
<accession>A0A081D337</accession>
<gene>
    <name evidence="1" type="ORF">RRU01S_35_00430</name>
</gene>
<dbReference type="RefSeq" id="WP_045232735.1">
    <property type="nucleotide sequence ID" value="NZ_BBJU01000035.1"/>
</dbReference>
<name>A0A081D337_9HYPH</name>
<dbReference type="AlphaFoldDB" id="A0A081D337"/>
<sequence length="210" mass="23038">MENSRRRRRTVTLERLAYALTLKSAARLGGAFKKSQNERQIVIVLRIPLGSELDEYVAAASILTSTAHSLASFEISTPKLGHRSGIDIELISAQLKLKHSILIIWPSEHSLPREIELAADRVVDVGEVRPFHLAAAAKEFSGQNVDMADARKILEHPFSAVVAAFRPGRPVSEVLARLAAVETDVQPPHVEAPPRLENLVGYGEAKTSTR</sequence>
<dbReference type="eggNOG" id="COG0465">
    <property type="taxonomic scope" value="Bacteria"/>
</dbReference>
<dbReference type="EMBL" id="BBJU01000035">
    <property type="protein sequence ID" value="GAK73333.1"/>
    <property type="molecule type" value="Genomic_DNA"/>
</dbReference>
<evidence type="ECO:0000313" key="1">
    <source>
        <dbReference type="EMBL" id="GAK73333.1"/>
    </source>
</evidence>